<evidence type="ECO:0000313" key="2">
    <source>
        <dbReference type="Proteomes" id="UP000657918"/>
    </source>
</evidence>
<sequence>MLFLNSLDRIHIMRIYSPSLPLLVFSTILLALLHSSSCRHISWANYEEKQQINTKYPLPFPQYDLPGVSHTAKSKDDKVSELFGASHMAVPELAQGSELMSAVNKMHYNKSRGTGLMIKENPTLCVVGAHLLRRSSSCLIKIPNYASCSFSPTSLICHWILSLAM</sequence>
<proteinExistence type="predicted"/>
<name>A0A835MWD4_9ROSI</name>
<keyword evidence="2" id="KW-1185">Reference proteome</keyword>
<dbReference type="PANTHER" id="PTHR35472">
    <property type="match status" value="1"/>
</dbReference>
<reference evidence="1 2" key="1">
    <citation type="submission" date="2020-10" db="EMBL/GenBank/DDBJ databases">
        <title>Plant Genome Project.</title>
        <authorList>
            <person name="Zhang R.-G."/>
        </authorList>
    </citation>
    <scope>NUCLEOTIDE SEQUENCE [LARGE SCALE GENOMIC DNA]</scope>
    <source>
        <strain evidence="1">FAFU-HL-1</strain>
        <tissue evidence="1">Leaf</tissue>
    </source>
</reference>
<dbReference type="InterPro" id="IPR055317">
    <property type="entry name" value="CLE14-like"/>
</dbReference>
<dbReference type="Proteomes" id="UP000657918">
    <property type="component" value="Unassembled WGS sequence"/>
</dbReference>
<dbReference type="EMBL" id="JADGMS010000012">
    <property type="protein sequence ID" value="KAF9671993.1"/>
    <property type="molecule type" value="Genomic_DNA"/>
</dbReference>
<evidence type="ECO:0000313" key="1">
    <source>
        <dbReference type="EMBL" id="KAF9671993.1"/>
    </source>
</evidence>
<protein>
    <submittedName>
        <fullName evidence="1">Uncharacterized protein</fullName>
    </submittedName>
</protein>
<dbReference type="OrthoDB" id="813332at2759"/>
<accession>A0A835MWD4</accession>
<gene>
    <name evidence="1" type="ORF">SADUNF_Sadunf12G0108000</name>
</gene>
<dbReference type="AlphaFoldDB" id="A0A835MWD4"/>
<dbReference type="PANTHER" id="PTHR35472:SF6">
    <property type="entry name" value="CLAVATA3_ESR (CLE) GENE FAMILY MEMBER MTCLE10"/>
    <property type="match status" value="1"/>
</dbReference>
<organism evidence="1 2">
    <name type="scientific">Salix dunnii</name>
    <dbReference type="NCBI Taxonomy" id="1413687"/>
    <lineage>
        <taxon>Eukaryota</taxon>
        <taxon>Viridiplantae</taxon>
        <taxon>Streptophyta</taxon>
        <taxon>Embryophyta</taxon>
        <taxon>Tracheophyta</taxon>
        <taxon>Spermatophyta</taxon>
        <taxon>Magnoliopsida</taxon>
        <taxon>eudicotyledons</taxon>
        <taxon>Gunneridae</taxon>
        <taxon>Pentapetalae</taxon>
        <taxon>rosids</taxon>
        <taxon>fabids</taxon>
        <taxon>Malpighiales</taxon>
        <taxon>Salicaceae</taxon>
        <taxon>Saliceae</taxon>
        <taxon>Salix</taxon>
    </lineage>
</organism>
<comment type="caution">
    <text evidence="1">The sequence shown here is derived from an EMBL/GenBank/DDBJ whole genome shotgun (WGS) entry which is preliminary data.</text>
</comment>